<evidence type="ECO:0000313" key="9">
    <source>
        <dbReference type="EMBL" id="EGD73587.1"/>
    </source>
</evidence>
<dbReference type="PANTHER" id="PTHR13439">
    <property type="entry name" value="CT120 PROTEIN"/>
    <property type="match status" value="1"/>
</dbReference>
<name>F2UA12_SALR5</name>
<evidence type="ECO:0000256" key="4">
    <source>
        <dbReference type="ARBA" id="ARBA00023136"/>
    </source>
</evidence>
<organism evidence="10">
    <name type="scientific">Salpingoeca rosetta (strain ATCC 50818 / BSB-021)</name>
    <dbReference type="NCBI Taxonomy" id="946362"/>
    <lineage>
        <taxon>Eukaryota</taxon>
        <taxon>Choanoflagellata</taxon>
        <taxon>Craspedida</taxon>
        <taxon>Salpingoecidae</taxon>
        <taxon>Salpingoeca</taxon>
    </lineage>
</organism>
<evidence type="ECO:0000256" key="6">
    <source>
        <dbReference type="SAM" id="MobiDB-lite"/>
    </source>
</evidence>
<dbReference type="InterPro" id="IPR050846">
    <property type="entry name" value="TLCD"/>
</dbReference>
<dbReference type="SMART" id="SM00724">
    <property type="entry name" value="TLC"/>
    <property type="match status" value="1"/>
</dbReference>
<dbReference type="RefSeq" id="XP_004993869.1">
    <property type="nucleotide sequence ID" value="XM_004993812.1"/>
</dbReference>
<dbReference type="KEGG" id="sre:PTSG_05297"/>
<feature type="transmembrane region" description="Helical" evidence="7">
    <location>
        <begin position="18"/>
        <end position="42"/>
    </location>
</feature>
<feature type="transmembrane region" description="Helical" evidence="7">
    <location>
        <begin position="220"/>
        <end position="240"/>
    </location>
</feature>
<sequence>MASMWVDRFSSLTPEEEWWVKVVPATTVAAYVFLAIAAEWLVPYVTAPKGSPEQRRWQLTERLGTLVHAIVATIIGYAIIIDANAEGDLLHGMWNRTRDWYQHLRFGNAKGQRGLVSLVKDQGLILLHHVLTVGLGFPLLITVNMGDYFFGHFFVCEASSIFMVLRGMLATANRKDTLAYTVNGLLFTAVFFWTRVLLIPRLMIEYATSLGQPWHTAPSLLRRTCWIGTVLFVVPQLYWFSLLMRGVLRHFGGAGSKDRKHKQQSADGKAVDTFNQSTAAAADGNKKHD</sequence>
<dbReference type="OrthoDB" id="10266980at2759"/>
<feature type="transmembrane region" description="Helical" evidence="7">
    <location>
        <begin position="177"/>
        <end position="200"/>
    </location>
</feature>
<keyword evidence="10" id="KW-1185">Reference proteome</keyword>
<evidence type="ECO:0000256" key="1">
    <source>
        <dbReference type="ARBA" id="ARBA00004141"/>
    </source>
</evidence>
<dbReference type="EMBL" id="GL832966">
    <property type="protein sequence ID" value="EGD73587.1"/>
    <property type="molecule type" value="Genomic_DNA"/>
</dbReference>
<keyword evidence="4 5" id="KW-0472">Membrane</keyword>
<dbReference type="GeneID" id="16074448"/>
<feature type="transmembrane region" description="Helical" evidence="7">
    <location>
        <begin position="63"/>
        <end position="81"/>
    </location>
</feature>
<dbReference type="STRING" id="946362.F2UA12"/>
<proteinExistence type="predicted"/>
<keyword evidence="3 7" id="KW-1133">Transmembrane helix</keyword>
<dbReference type="Proteomes" id="UP000007799">
    <property type="component" value="Unassembled WGS sequence"/>
</dbReference>
<accession>F2UA12</accession>
<dbReference type="GO" id="GO:0016020">
    <property type="term" value="C:membrane"/>
    <property type="evidence" value="ECO:0007669"/>
    <property type="project" value="UniProtKB-SubCell"/>
</dbReference>
<dbReference type="FunCoup" id="F2UA12">
    <property type="interactions" value="336"/>
</dbReference>
<dbReference type="InterPro" id="IPR006634">
    <property type="entry name" value="TLC-dom"/>
</dbReference>
<evidence type="ECO:0000259" key="8">
    <source>
        <dbReference type="PROSITE" id="PS50922"/>
    </source>
</evidence>
<dbReference type="Pfam" id="PF03798">
    <property type="entry name" value="TRAM_LAG1_CLN8"/>
    <property type="match status" value="1"/>
</dbReference>
<evidence type="ECO:0000256" key="2">
    <source>
        <dbReference type="ARBA" id="ARBA00022692"/>
    </source>
</evidence>
<evidence type="ECO:0000313" key="10">
    <source>
        <dbReference type="Proteomes" id="UP000007799"/>
    </source>
</evidence>
<reference evidence="9" key="1">
    <citation type="submission" date="2009-08" db="EMBL/GenBank/DDBJ databases">
        <title>Annotation of Salpingoeca rosetta.</title>
        <authorList>
            <consortium name="The Broad Institute Genome Sequencing Platform"/>
            <person name="Russ C."/>
            <person name="Cuomo C."/>
            <person name="Burger G."/>
            <person name="Gray M.W."/>
            <person name="Holland P.W.H."/>
            <person name="King N."/>
            <person name="Lang F.B.F."/>
            <person name="Roger A.J."/>
            <person name="Ruiz-Trillo I."/>
            <person name="Young S.K."/>
            <person name="Zeng Q."/>
            <person name="Gargeya S."/>
            <person name="Alvarado L."/>
            <person name="Berlin A."/>
            <person name="Chapman S.B."/>
            <person name="Chen Z."/>
            <person name="Freedman E."/>
            <person name="Gellesch M."/>
            <person name="Goldberg J."/>
            <person name="Griggs A."/>
            <person name="Gujja S."/>
            <person name="Heilman E."/>
            <person name="Heiman D."/>
            <person name="Howarth C."/>
            <person name="Mehta T."/>
            <person name="Neiman D."/>
            <person name="Pearson M."/>
            <person name="Roberts A."/>
            <person name="Saif S."/>
            <person name="Shea T."/>
            <person name="Shenoy N."/>
            <person name="Sisk P."/>
            <person name="Stolte C."/>
            <person name="Sykes S."/>
            <person name="White J."/>
            <person name="Yandava C."/>
            <person name="Haas B."/>
            <person name="Nusbaum C."/>
            <person name="Birren B."/>
        </authorList>
    </citation>
    <scope>NUCLEOTIDE SEQUENCE [LARGE SCALE GENOMIC DNA]</scope>
    <source>
        <strain evidence="9">ATCC 50818</strain>
    </source>
</reference>
<dbReference type="PROSITE" id="PS50922">
    <property type="entry name" value="TLC"/>
    <property type="match status" value="1"/>
</dbReference>
<dbReference type="PANTHER" id="PTHR13439:SF66">
    <property type="entry name" value="BCDNA.GH12326"/>
    <property type="match status" value="1"/>
</dbReference>
<evidence type="ECO:0000256" key="5">
    <source>
        <dbReference type="PROSITE-ProRule" id="PRU00205"/>
    </source>
</evidence>
<feature type="domain" description="TLC" evidence="8">
    <location>
        <begin position="54"/>
        <end position="252"/>
    </location>
</feature>
<evidence type="ECO:0000256" key="3">
    <source>
        <dbReference type="ARBA" id="ARBA00022989"/>
    </source>
</evidence>
<dbReference type="InParanoid" id="F2UA12"/>
<comment type="subcellular location">
    <subcellularLocation>
        <location evidence="1">Membrane</location>
        <topology evidence="1">Multi-pass membrane protein</topology>
    </subcellularLocation>
</comment>
<dbReference type="AlphaFoldDB" id="F2UA12"/>
<dbReference type="GO" id="GO:0005783">
    <property type="term" value="C:endoplasmic reticulum"/>
    <property type="evidence" value="ECO:0007669"/>
    <property type="project" value="TreeGrafter"/>
</dbReference>
<protein>
    <recommendedName>
        <fullName evidence="8">TLC domain-containing protein</fullName>
    </recommendedName>
</protein>
<dbReference type="GO" id="GO:0055088">
    <property type="term" value="P:lipid homeostasis"/>
    <property type="evidence" value="ECO:0007669"/>
    <property type="project" value="TreeGrafter"/>
</dbReference>
<feature type="transmembrane region" description="Helical" evidence="7">
    <location>
        <begin position="148"/>
        <end position="165"/>
    </location>
</feature>
<keyword evidence="2 5" id="KW-0812">Transmembrane</keyword>
<feature type="region of interest" description="Disordered" evidence="6">
    <location>
        <begin position="253"/>
        <end position="289"/>
    </location>
</feature>
<gene>
    <name evidence="9" type="ORF">PTSG_05297</name>
</gene>
<evidence type="ECO:0000256" key="7">
    <source>
        <dbReference type="SAM" id="Phobius"/>
    </source>
</evidence>
<dbReference type="eggNOG" id="KOG4561">
    <property type="taxonomic scope" value="Eukaryota"/>
</dbReference>